<dbReference type="Proteomes" id="UP000256718">
    <property type="component" value="Unassembled WGS sequence"/>
</dbReference>
<accession>A0A3A6QER0</accession>
<dbReference type="AlphaFoldDB" id="A0A3A6QER0"/>
<gene>
    <name evidence="1" type="ORF">C4618_09335</name>
</gene>
<evidence type="ECO:0000313" key="1">
    <source>
        <dbReference type="EMBL" id="RDY79254.1"/>
    </source>
</evidence>
<name>A0A3A6QER0_STRAG</name>
<comment type="caution">
    <text evidence="1">The sequence shown here is derived from an EMBL/GenBank/DDBJ whole genome shotgun (WGS) entry which is preliminary data.</text>
</comment>
<sequence length="31" mass="4058">MRELRELLALFLLHYIDKYYQFRYFSKKMLK</sequence>
<proteinExistence type="predicted"/>
<evidence type="ECO:0000313" key="2">
    <source>
        <dbReference type="Proteomes" id="UP000256718"/>
    </source>
</evidence>
<dbReference type="EMBL" id="QHGZ01000195">
    <property type="protein sequence ID" value="RDY79254.1"/>
    <property type="molecule type" value="Genomic_DNA"/>
</dbReference>
<protein>
    <submittedName>
        <fullName evidence="1">Uncharacterized protein</fullName>
    </submittedName>
</protein>
<reference evidence="1 2" key="1">
    <citation type="journal article" date="2018" name="Emerg. Microbes Infect.">
        <title>Phenotypic and molecular analysis of nontypeable Group B streptococci: identification of cps2a and hybrid cps2a/cps5 Group B streptococcal capsule gene clusters.</title>
        <authorList>
            <person name="Alhhazmi A."/>
            <person name="Tyrrell G.J."/>
        </authorList>
    </citation>
    <scope>NUCLEOTIDE SEQUENCE [LARGE SCALE GENOMIC DNA]</scope>
    <source>
        <strain evidence="1 2">PLGBS17</strain>
    </source>
</reference>
<organism evidence="1 2">
    <name type="scientific">Streptococcus agalactiae</name>
    <dbReference type="NCBI Taxonomy" id="1311"/>
    <lineage>
        <taxon>Bacteria</taxon>
        <taxon>Bacillati</taxon>
        <taxon>Bacillota</taxon>
        <taxon>Bacilli</taxon>
        <taxon>Lactobacillales</taxon>
        <taxon>Streptococcaceae</taxon>
        <taxon>Streptococcus</taxon>
    </lineage>
</organism>